<feature type="compositionally biased region" description="Basic and acidic residues" evidence="1">
    <location>
        <begin position="38"/>
        <end position="48"/>
    </location>
</feature>
<comment type="caution">
    <text evidence="4">The sequence shown here is derived from an EMBL/GenBank/DDBJ whole genome shotgun (WGS) entry which is preliminary data.</text>
</comment>
<keyword evidence="5" id="KW-1185">Reference proteome</keyword>
<dbReference type="Proteomes" id="UP001403094">
    <property type="component" value="Unassembled WGS sequence"/>
</dbReference>
<evidence type="ECO:0000256" key="1">
    <source>
        <dbReference type="SAM" id="MobiDB-lite"/>
    </source>
</evidence>
<dbReference type="EMBL" id="BAAANQ010000001">
    <property type="protein sequence ID" value="GAA2039723.1"/>
    <property type="molecule type" value="Genomic_DNA"/>
</dbReference>
<reference evidence="4 5" key="1">
    <citation type="journal article" date="2019" name="Int. J. Syst. Evol. Microbiol.">
        <title>The Global Catalogue of Microorganisms (GCM) 10K type strain sequencing project: providing services to taxonomists for standard genome sequencing and annotation.</title>
        <authorList>
            <consortium name="The Broad Institute Genomics Platform"/>
            <consortium name="The Broad Institute Genome Sequencing Center for Infectious Disease"/>
            <person name="Wu L."/>
            <person name="Ma J."/>
        </authorList>
    </citation>
    <scope>NUCLEOTIDE SEQUENCE [LARGE SCALE GENOMIC DNA]</scope>
    <source>
        <strain evidence="4 5">JCM 14549</strain>
    </source>
</reference>
<evidence type="ECO:0000313" key="4">
    <source>
        <dbReference type="EMBL" id="GAA2039723.1"/>
    </source>
</evidence>
<proteinExistence type="predicted"/>
<organism evidence="4 5">
    <name type="scientific">Streptomyces cheonanensis</name>
    <dbReference type="NCBI Taxonomy" id="312720"/>
    <lineage>
        <taxon>Bacteria</taxon>
        <taxon>Bacillati</taxon>
        <taxon>Actinomycetota</taxon>
        <taxon>Actinomycetes</taxon>
        <taxon>Kitasatosporales</taxon>
        <taxon>Streptomycetaceae</taxon>
        <taxon>Streptomyces</taxon>
    </lineage>
</organism>
<keyword evidence="2" id="KW-0732">Signal</keyword>
<feature type="region of interest" description="Disordered" evidence="1">
    <location>
        <begin position="18"/>
        <end position="60"/>
    </location>
</feature>
<sequence>MASVAILSLGATLTACAGDGTAEADAPGPSAGGSPSVPEDRDDPRHSPEPSPGGPAPVVADDWQVVTGPTRGVAFDVPPHWRVGAEGGGYAWFDQSQPEGYQDVVHALNDVAGFEADACPGGGRLTGVAGTRWVRGVPDTSEAAFIVADNLVLHGYDQTLSGTLDLPASEPFANDHGVAGHIAHATVTDAPLTAGHLCGTGDAMAIGVAFLNADSDMVGWGFVAETGYGEEPTRETIEQIVGSIRFHTP</sequence>
<gene>
    <name evidence="4" type="ORF">GCM10009757_00910</name>
</gene>
<feature type="chain" id="PRO_5046058307" description="DUF8017 domain-containing protein" evidence="2">
    <location>
        <begin position="18"/>
        <end position="249"/>
    </location>
</feature>
<accession>A0ABN2UL69</accession>
<feature type="domain" description="DUF8017" evidence="3">
    <location>
        <begin position="57"/>
        <end position="247"/>
    </location>
</feature>
<dbReference type="Pfam" id="PF26056">
    <property type="entry name" value="DUF8017"/>
    <property type="match status" value="1"/>
</dbReference>
<name>A0ABN2UL69_9ACTN</name>
<evidence type="ECO:0000313" key="5">
    <source>
        <dbReference type="Proteomes" id="UP001403094"/>
    </source>
</evidence>
<feature type="signal peptide" evidence="2">
    <location>
        <begin position="1"/>
        <end position="17"/>
    </location>
</feature>
<protein>
    <recommendedName>
        <fullName evidence="3">DUF8017 domain-containing protein</fullName>
    </recommendedName>
</protein>
<feature type="compositionally biased region" description="Low complexity" evidence="1">
    <location>
        <begin position="24"/>
        <end position="36"/>
    </location>
</feature>
<evidence type="ECO:0000259" key="3">
    <source>
        <dbReference type="Pfam" id="PF26056"/>
    </source>
</evidence>
<evidence type="ECO:0000256" key="2">
    <source>
        <dbReference type="SAM" id="SignalP"/>
    </source>
</evidence>
<dbReference type="InterPro" id="IPR058330">
    <property type="entry name" value="DUF8017"/>
</dbReference>